<comment type="similarity">
    <text evidence="2">Belongs to the MFAP family.</text>
</comment>
<evidence type="ECO:0000256" key="6">
    <source>
        <dbReference type="ARBA" id="ARBA00022741"/>
    </source>
</evidence>
<dbReference type="InterPro" id="IPR011009">
    <property type="entry name" value="Kinase-like_dom_sf"/>
</dbReference>
<comment type="caution">
    <text evidence="13">The sequence shown here is derived from an EMBL/GenBank/DDBJ whole genome shotgun (WGS) entry which is preliminary data.</text>
</comment>
<dbReference type="PANTHER" id="PTHR24359:SF1">
    <property type="entry name" value="INHIBITOR OF NUCLEAR FACTOR KAPPA-B KINASE EPSILON SUBUNIT HOMOLOG 1-RELATED"/>
    <property type="match status" value="1"/>
</dbReference>
<dbReference type="PANTHER" id="PTHR24359">
    <property type="entry name" value="SERINE/THREONINE-PROTEIN KINASE SBK1"/>
    <property type="match status" value="1"/>
</dbReference>
<evidence type="ECO:0000256" key="5">
    <source>
        <dbReference type="ARBA" id="ARBA00022729"/>
    </source>
</evidence>
<keyword evidence="7 10" id="KW-0067">ATP-binding</keyword>
<dbReference type="GO" id="GO:0001527">
    <property type="term" value="C:microfibril"/>
    <property type="evidence" value="ECO:0007669"/>
    <property type="project" value="InterPro"/>
</dbReference>
<dbReference type="InterPro" id="IPR008271">
    <property type="entry name" value="Ser/Thr_kinase_AS"/>
</dbReference>
<dbReference type="PROSITE" id="PS00108">
    <property type="entry name" value="PROTEIN_KINASE_ST"/>
    <property type="match status" value="1"/>
</dbReference>
<feature type="domain" description="Protein kinase" evidence="12">
    <location>
        <begin position="28"/>
        <end position="367"/>
    </location>
</feature>
<evidence type="ECO:0000259" key="12">
    <source>
        <dbReference type="PROSITE" id="PS50011"/>
    </source>
</evidence>
<evidence type="ECO:0000313" key="13">
    <source>
        <dbReference type="EMBL" id="KAJ8287829.1"/>
    </source>
</evidence>
<dbReference type="GO" id="GO:0004674">
    <property type="term" value="F:protein serine/threonine kinase activity"/>
    <property type="evidence" value="ECO:0007669"/>
    <property type="project" value="TreeGrafter"/>
</dbReference>
<dbReference type="InterPro" id="IPR008673">
    <property type="entry name" value="MAGP"/>
</dbReference>
<dbReference type="SUPFAM" id="SSF56112">
    <property type="entry name" value="Protein kinase-like (PK-like)"/>
    <property type="match status" value="1"/>
</dbReference>
<dbReference type="AlphaFoldDB" id="A0A9Q1E1W5"/>
<evidence type="ECO:0000256" key="11">
    <source>
        <dbReference type="SAM" id="MobiDB-lite"/>
    </source>
</evidence>
<organism evidence="13 14">
    <name type="scientific">Conger conger</name>
    <name type="common">Conger eel</name>
    <name type="synonym">Muraena conger</name>
    <dbReference type="NCBI Taxonomy" id="82655"/>
    <lineage>
        <taxon>Eukaryota</taxon>
        <taxon>Metazoa</taxon>
        <taxon>Chordata</taxon>
        <taxon>Craniata</taxon>
        <taxon>Vertebrata</taxon>
        <taxon>Euteleostomi</taxon>
        <taxon>Actinopterygii</taxon>
        <taxon>Neopterygii</taxon>
        <taxon>Teleostei</taxon>
        <taxon>Anguilliformes</taxon>
        <taxon>Congridae</taxon>
        <taxon>Conger</taxon>
    </lineage>
</organism>
<dbReference type="PROSITE" id="PS00107">
    <property type="entry name" value="PROTEIN_KINASE_ATP"/>
    <property type="match status" value="1"/>
</dbReference>
<keyword evidence="3" id="KW-0964">Secreted</keyword>
<reference evidence="13" key="1">
    <citation type="journal article" date="2023" name="Science">
        <title>Genome structures resolve the early diversification of teleost fishes.</title>
        <authorList>
            <person name="Parey E."/>
            <person name="Louis A."/>
            <person name="Montfort J."/>
            <person name="Bouchez O."/>
            <person name="Roques C."/>
            <person name="Iampietro C."/>
            <person name="Lluch J."/>
            <person name="Castinel A."/>
            <person name="Donnadieu C."/>
            <person name="Desvignes T."/>
            <person name="Floi Bucao C."/>
            <person name="Jouanno E."/>
            <person name="Wen M."/>
            <person name="Mejri S."/>
            <person name="Dirks R."/>
            <person name="Jansen H."/>
            <person name="Henkel C."/>
            <person name="Chen W.J."/>
            <person name="Zahm M."/>
            <person name="Cabau C."/>
            <person name="Klopp C."/>
            <person name="Thompson A.W."/>
            <person name="Robinson-Rechavi M."/>
            <person name="Braasch I."/>
            <person name="Lecointre G."/>
            <person name="Bobe J."/>
            <person name="Postlethwait J.H."/>
            <person name="Berthelot C."/>
            <person name="Roest Crollius H."/>
            <person name="Guiguen Y."/>
        </authorList>
    </citation>
    <scope>NUCLEOTIDE SEQUENCE</scope>
    <source>
        <strain evidence="13">Concon-B</strain>
    </source>
</reference>
<evidence type="ECO:0000256" key="10">
    <source>
        <dbReference type="PROSITE-ProRule" id="PRU10141"/>
    </source>
</evidence>
<dbReference type="Pfam" id="PF00069">
    <property type="entry name" value="Pkinase"/>
    <property type="match status" value="1"/>
</dbReference>
<dbReference type="GO" id="GO:0005524">
    <property type="term" value="F:ATP binding"/>
    <property type="evidence" value="ECO:0007669"/>
    <property type="project" value="UniProtKB-UniRule"/>
</dbReference>
<name>A0A9Q1E1W5_CONCO</name>
<keyword evidence="9" id="KW-0325">Glycoprotein</keyword>
<gene>
    <name evidence="13" type="ORF">COCON_G00004880</name>
</gene>
<comment type="subcellular location">
    <subcellularLocation>
        <location evidence="1">Secreted</location>
        <location evidence="1">Extracellular space</location>
        <location evidence="1">Extracellular matrix</location>
    </subcellularLocation>
</comment>
<evidence type="ECO:0000256" key="2">
    <source>
        <dbReference type="ARBA" id="ARBA00005317"/>
    </source>
</evidence>
<sequence length="564" mass="64481">MTAPTQQLDELCYLTAQSLPSLKTSDHFRLVKLLGQGSYGKVMLAVHRKRGTPMALKFFPRGSTSLASFLREYNLSLSFCTHPSLTKALGIFYSTPSYYVFAQQAGLYGDLYDVIVGKVLMGEECVQRVASQLSGAISHLHMLGFVHRDIKPENIFLCDKACRWVKLGDFGLARPQGTEVRAVWYDSPFCVPEVEAAKERLEATAEVAESEKGSKGPQQRGEPTKDRKKVEKQEVRKAFWMSVEPSIDSWALGILIYCMLTACFPWEESTTDDPGYRKYKEWFNKEADREERKNRRKQGEWMEREGRDIMRLEEGGIDETAEPNPAIPQFAVFSPLALALFRQVLNPDPKQRAAADEVLGYLGGAWLLETEKEEKKRMREAEAEARKISEGGVMGEEKLRSQRLVEVFVENFVLILRFRREESFYDKVNLSKSAGMGAFRKAVLFCSFQVLVAVVWAQQPAVTFIPNDDEGTATHPPSDCREETYPCTRMYSVHRPIKRCIQSLCIYSIPRVYVINKEICVRTVCQQEEILKAELCREKSGWPKRLQRSAKRRCLRAKTWKTHN</sequence>
<dbReference type="Gene3D" id="3.30.200.20">
    <property type="entry name" value="Phosphorylase Kinase, domain 1"/>
    <property type="match status" value="1"/>
</dbReference>
<evidence type="ECO:0000256" key="7">
    <source>
        <dbReference type="ARBA" id="ARBA00022840"/>
    </source>
</evidence>
<dbReference type="EMBL" id="JAFJMO010000001">
    <property type="protein sequence ID" value="KAJ8287829.1"/>
    <property type="molecule type" value="Genomic_DNA"/>
</dbReference>
<evidence type="ECO:0000256" key="1">
    <source>
        <dbReference type="ARBA" id="ARBA00004498"/>
    </source>
</evidence>
<dbReference type="InterPro" id="IPR017441">
    <property type="entry name" value="Protein_kinase_ATP_BS"/>
</dbReference>
<feature type="binding site" evidence="10">
    <location>
        <position position="57"/>
    </location>
    <ligand>
        <name>ATP</name>
        <dbReference type="ChEBI" id="CHEBI:30616"/>
    </ligand>
</feature>
<feature type="region of interest" description="Disordered" evidence="11">
    <location>
        <begin position="202"/>
        <end position="230"/>
    </location>
</feature>
<keyword evidence="14" id="KW-1185">Reference proteome</keyword>
<dbReference type="PROSITE" id="PS50011">
    <property type="entry name" value="PROTEIN_KINASE_DOM"/>
    <property type="match status" value="1"/>
</dbReference>
<keyword evidence="5" id="KW-0732">Signal</keyword>
<protein>
    <recommendedName>
        <fullName evidence="12">Protein kinase domain-containing protein</fullName>
    </recommendedName>
</protein>
<dbReference type="Gene3D" id="1.10.510.10">
    <property type="entry name" value="Transferase(Phosphotransferase) domain 1"/>
    <property type="match status" value="1"/>
</dbReference>
<dbReference type="InterPro" id="IPR000719">
    <property type="entry name" value="Prot_kinase_dom"/>
</dbReference>
<dbReference type="OrthoDB" id="6513151at2759"/>
<evidence type="ECO:0000256" key="4">
    <source>
        <dbReference type="ARBA" id="ARBA00022530"/>
    </source>
</evidence>
<dbReference type="Proteomes" id="UP001152803">
    <property type="component" value="Unassembled WGS sequence"/>
</dbReference>
<keyword evidence="6 10" id="KW-0547">Nucleotide-binding</keyword>
<keyword evidence="4" id="KW-0272">Extracellular matrix</keyword>
<accession>A0A9Q1E1W5</accession>
<keyword evidence="8" id="KW-1015">Disulfide bond</keyword>
<feature type="compositionally biased region" description="Basic and acidic residues" evidence="11">
    <location>
        <begin position="202"/>
        <end position="214"/>
    </location>
</feature>
<dbReference type="SMART" id="SM00220">
    <property type="entry name" value="S_TKc"/>
    <property type="match status" value="1"/>
</dbReference>
<evidence type="ECO:0000313" key="14">
    <source>
        <dbReference type="Proteomes" id="UP001152803"/>
    </source>
</evidence>
<evidence type="ECO:0000256" key="3">
    <source>
        <dbReference type="ARBA" id="ARBA00022525"/>
    </source>
</evidence>
<proteinExistence type="inferred from homology"/>
<evidence type="ECO:0000256" key="8">
    <source>
        <dbReference type="ARBA" id="ARBA00023157"/>
    </source>
</evidence>
<dbReference type="Pfam" id="PF05507">
    <property type="entry name" value="MAGP"/>
    <property type="match status" value="1"/>
</dbReference>
<evidence type="ECO:0000256" key="9">
    <source>
        <dbReference type="ARBA" id="ARBA00023180"/>
    </source>
</evidence>